<dbReference type="NCBIfam" id="TIGR00357">
    <property type="entry name" value="peptide-methionine (R)-S-oxide reductase MsrB"/>
    <property type="match status" value="1"/>
</dbReference>
<dbReference type="PANTHER" id="PTHR46081">
    <property type="entry name" value="PEPTIDE METHIONINE SULFOXIDE REDUCTASE 2"/>
    <property type="match status" value="1"/>
</dbReference>
<dbReference type="GO" id="GO:0030091">
    <property type="term" value="P:protein repair"/>
    <property type="evidence" value="ECO:0007669"/>
    <property type="project" value="InterPro"/>
</dbReference>
<dbReference type="InterPro" id="IPR002579">
    <property type="entry name" value="Met_Sox_Rdtase_MsrB_dom"/>
</dbReference>
<sequence length="118" mass="13242">MKKLNEEEARVILNKGTEAPFSGKYNNFYEKGIYLCKQCGSKLYRSEDKFKSGCGWPSFDDEIKGAIKRLPDKDGIRTEIVCANCNGHLGHVFEGEGFSAKNIRHCVNSISLEFAKGE</sequence>
<dbReference type="SUPFAM" id="SSF51316">
    <property type="entry name" value="Mss4-like"/>
    <property type="match status" value="1"/>
</dbReference>
<comment type="caution">
    <text evidence="8">The sequence shown here is derived from an EMBL/GenBank/DDBJ whole genome shotgun (WGS) entry which is preliminary data.</text>
</comment>
<dbReference type="RefSeq" id="WP_002837547.1">
    <property type="nucleotide sequence ID" value="NZ_CBDHSU010000001.1"/>
</dbReference>
<comment type="cofactor">
    <cofactor evidence="1">
        <name>Zn(2+)</name>
        <dbReference type="ChEBI" id="CHEBI:29105"/>
    </cofactor>
</comment>
<keyword evidence="4" id="KW-0862">Zinc</keyword>
<feature type="domain" description="MsrB" evidence="7">
    <location>
        <begin position="1"/>
        <end position="117"/>
    </location>
</feature>
<gene>
    <name evidence="8" type="ORF">CYT24_04300</name>
</gene>
<dbReference type="Gene3D" id="2.170.150.20">
    <property type="entry name" value="Peptide methionine sulfoxide reductase"/>
    <property type="match status" value="1"/>
</dbReference>
<dbReference type="EC" id="1.8.4.12" evidence="2"/>
<evidence type="ECO:0000256" key="6">
    <source>
        <dbReference type="ARBA" id="ARBA00048488"/>
    </source>
</evidence>
<protein>
    <recommendedName>
        <fullName evidence="2">peptide-methionine (R)-S-oxide reductase</fullName>
        <ecNumber evidence="2">1.8.4.12</ecNumber>
    </recommendedName>
</protein>
<evidence type="ECO:0000256" key="1">
    <source>
        <dbReference type="ARBA" id="ARBA00001947"/>
    </source>
</evidence>
<dbReference type="AlphaFoldDB" id="A0A5T1QUW7"/>
<dbReference type="Pfam" id="PF01641">
    <property type="entry name" value="SelR"/>
    <property type="match status" value="1"/>
</dbReference>
<dbReference type="GO" id="GO:0046872">
    <property type="term" value="F:metal ion binding"/>
    <property type="evidence" value="ECO:0007669"/>
    <property type="project" value="UniProtKB-KW"/>
</dbReference>
<dbReference type="PANTHER" id="PTHR46081:SF8">
    <property type="entry name" value="PEPTIDE METHIONINE SULFOXIDE REDUCTASE 2"/>
    <property type="match status" value="1"/>
</dbReference>
<proteinExistence type="predicted"/>
<evidence type="ECO:0000259" key="7">
    <source>
        <dbReference type="PROSITE" id="PS51790"/>
    </source>
</evidence>
<keyword evidence="3" id="KW-0479">Metal-binding</keyword>
<evidence type="ECO:0000256" key="2">
    <source>
        <dbReference type="ARBA" id="ARBA00012499"/>
    </source>
</evidence>
<accession>A0A5T1QUW7</accession>
<reference evidence="8" key="1">
    <citation type="submission" date="2018-05" db="EMBL/GenBank/DDBJ databases">
        <authorList>
            <consortium name="GenomeTrakr network: Whole genome sequencing for foodborne pathogen traceback"/>
        </authorList>
    </citation>
    <scope>NUCLEOTIDE SEQUENCE</scope>
    <source>
        <strain evidence="8">NC_C6641</strain>
    </source>
</reference>
<dbReference type="GO" id="GO:0033743">
    <property type="term" value="F:peptide-methionine (R)-S-oxide reductase activity"/>
    <property type="evidence" value="ECO:0007669"/>
    <property type="project" value="UniProtKB-EC"/>
</dbReference>
<evidence type="ECO:0000256" key="3">
    <source>
        <dbReference type="ARBA" id="ARBA00022723"/>
    </source>
</evidence>
<evidence type="ECO:0000256" key="5">
    <source>
        <dbReference type="ARBA" id="ARBA00023002"/>
    </source>
</evidence>
<dbReference type="NCBIfam" id="NF004036">
    <property type="entry name" value="PRK05508.1"/>
    <property type="match status" value="1"/>
</dbReference>
<evidence type="ECO:0000256" key="4">
    <source>
        <dbReference type="ARBA" id="ARBA00022833"/>
    </source>
</evidence>
<comment type="catalytic activity">
    <reaction evidence="6">
        <text>L-methionyl-[protein] + [thioredoxin]-disulfide + H2O = L-methionyl-(R)-S-oxide-[protein] + [thioredoxin]-dithiol</text>
        <dbReference type="Rhea" id="RHEA:24164"/>
        <dbReference type="Rhea" id="RHEA-COMP:10698"/>
        <dbReference type="Rhea" id="RHEA-COMP:10700"/>
        <dbReference type="Rhea" id="RHEA-COMP:12313"/>
        <dbReference type="Rhea" id="RHEA-COMP:12314"/>
        <dbReference type="ChEBI" id="CHEBI:15377"/>
        <dbReference type="ChEBI" id="CHEBI:16044"/>
        <dbReference type="ChEBI" id="CHEBI:29950"/>
        <dbReference type="ChEBI" id="CHEBI:45764"/>
        <dbReference type="ChEBI" id="CHEBI:50058"/>
        <dbReference type="EC" id="1.8.4.12"/>
    </reaction>
</comment>
<name>A0A5T1QUW7_CAMCO</name>
<dbReference type="InterPro" id="IPR011057">
    <property type="entry name" value="Mss4-like_sf"/>
</dbReference>
<dbReference type="GO" id="GO:0006979">
    <property type="term" value="P:response to oxidative stress"/>
    <property type="evidence" value="ECO:0007669"/>
    <property type="project" value="InterPro"/>
</dbReference>
<organism evidence="8">
    <name type="scientific">Campylobacter coli</name>
    <dbReference type="NCBI Taxonomy" id="195"/>
    <lineage>
        <taxon>Bacteria</taxon>
        <taxon>Pseudomonadati</taxon>
        <taxon>Campylobacterota</taxon>
        <taxon>Epsilonproteobacteria</taxon>
        <taxon>Campylobacterales</taxon>
        <taxon>Campylobacteraceae</taxon>
        <taxon>Campylobacter</taxon>
    </lineage>
</organism>
<keyword evidence="5 8" id="KW-0560">Oxidoreductase</keyword>
<dbReference type="InterPro" id="IPR028427">
    <property type="entry name" value="Met_Sox_Rdtase_MsrB"/>
</dbReference>
<dbReference type="PROSITE" id="PS51790">
    <property type="entry name" value="MSRB"/>
    <property type="match status" value="1"/>
</dbReference>
<dbReference type="EMBL" id="AACOBW010000005">
    <property type="protein sequence ID" value="EAL4185153.1"/>
    <property type="molecule type" value="Genomic_DNA"/>
</dbReference>
<evidence type="ECO:0000313" key="8">
    <source>
        <dbReference type="EMBL" id="EAL4185153.1"/>
    </source>
</evidence>